<dbReference type="InterPro" id="IPR042272">
    <property type="entry name" value="ATP12_ATP_synth-F1-assembly_N"/>
</dbReference>
<dbReference type="SUPFAM" id="SSF160909">
    <property type="entry name" value="ATP12-like"/>
    <property type="match status" value="1"/>
</dbReference>
<keyword evidence="5" id="KW-0143">Chaperone</keyword>
<dbReference type="HOGENOM" id="CLU_047893_1_0_1"/>
<keyword evidence="3" id="KW-0809">Transit peptide</keyword>
<dbReference type="OrthoDB" id="5673at2759"/>
<comment type="subcellular location">
    <subcellularLocation>
        <location evidence="1">Mitochondrion</location>
    </subcellularLocation>
</comment>
<dbReference type="Pfam" id="PF07542">
    <property type="entry name" value="ATP12"/>
    <property type="match status" value="1"/>
</dbReference>
<dbReference type="EMBL" id="KN847896">
    <property type="protein sequence ID" value="KIR43552.1"/>
    <property type="molecule type" value="Genomic_DNA"/>
</dbReference>
<dbReference type="PANTHER" id="PTHR21013">
    <property type="entry name" value="ATP SYNTHASE MITOCHONDRIAL F1 COMPLEX ASSEMBLY FACTOR 2/ATP12 PROTEIN, MITOCHONDRIAL PRECURSOR"/>
    <property type="match status" value="1"/>
</dbReference>
<dbReference type="Proteomes" id="UP000053392">
    <property type="component" value="Unassembled WGS sequence"/>
</dbReference>
<keyword evidence="4" id="KW-0496">Mitochondrion</keyword>
<evidence type="ECO:0000256" key="3">
    <source>
        <dbReference type="ARBA" id="ARBA00022946"/>
    </source>
</evidence>
<accession>A0A0D0TBV5</accession>
<evidence type="ECO:0000313" key="6">
    <source>
        <dbReference type="EMBL" id="KIR43552.1"/>
    </source>
</evidence>
<reference evidence="6 7" key="1">
    <citation type="submission" date="2015-01" db="EMBL/GenBank/DDBJ databases">
        <title>The Genome Sequence of Cryptococcus gattii Ram5.</title>
        <authorList>
            <consortium name="The Broad Institute Genomics Platform"/>
            <person name="Cuomo C."/>
            <person name="Litvintseva A."/>
            <person name="Chen Y."/>
            <person name="Heitman J."/>
            <person name="Sun S."/>
            <person name="Springer D."/>
            <person name="Dromer F."/>
            <person name="Young S."/>
            <person name="Zeng Q."/>
            <person name="Gargeya S."/>
            <person name="Abouelleil A."/>
            <person name="Alvarado L."/>
            <person name="Chapman S.B."/>
            <person name="Gainer-Dewar J."/>
            <person name="Goldberg J."/>
            <person name="Griggs A."/>
            <person name="Gujja S."/>
            <person name="Hansen M."/>
            <person name="Howarth C."/>
            <person name="Imamovic A."/>
            <person name="Larimer J."/>
            <person name="Murphy C."/>
            <person name="Naylor J."/>
            <person name="Pearson M."/>
            <person name="Priest M."/>
            <person name="Roberts A."/>
            <person name="Saif S."/>
            <person name="Shea T."/>
            <person name="Sykes S."/>
            <person name="Wortman J."/>
            <person name="Nusbaum C."/>
            <person name="Birren B."/>
        </authorList>
    </citation>
    <scope>NUCLEOTIDE SEQUENCE [LARGE SCALE GENOMIC DNA]</scope>
    <source>
        <strain evidence="6 7">Ram5</strain>
    </source>
</reference>
<gene>
    <name evidence="6" type="ORF">I313_00394</name>
</gene>
<dbReference type="GO" id="GO:0005739">
    <property type="term" value="C:mitochondrion"/>
    <property type="evidence" value="ECO:0007669"/>
    <property type="project" value="UniProtKB-SubCell"/>
</dbReference>
<dbReference type="AlphaFoldDB" id="A0A0D0TBV5"/>
<comment type="similarity">
    <text evidence="2">Belongs to the ATP12 family.</text>
</comment>
<evidence type="ECO:0000256" key="5">
    <source>
        <dbReference type="ARBA" id="ARBA00023186"/>
    </source>
</evidence>
<evidence type="ECO:0000256" key="4">
    <source>
        <dbReference type="ARBA" id="ARBA00023128"/>
    </source>
</evidence>
<evidence type="ECO:0000256" key="2">
    <source>
        <dbReference type="ARBA" id="ARBA00008231"/>
    </source>
</evidence>
<evidence type="ECO:0000313" key="7">
    <source>
        <dbReference type="Proteomes" id="UP000053392"/>
    </source>
</evidence>
<proteinExistence type="inferred from homology"/>
<dbReference type="PANTHER" id="PTHR21013:SF10">
    <property type="entry name" value="ATP SYNTHASE MITOCHONDRIAL F1 COMPLEX ASSEMBLY FACTOR 2"/>
    <property type="match status" value="1"/>
</dbReference>
<dbReference type="GO" id="GO:0033615">
    <property type="term" value="P:mitochondrial proton-transporting ATP synthase complex assembly"/>
    <property type="evidence" value="ECO:0007669"/>
    <property type="project" value="TreeGrafter"/>
</dbReference>
<protein>
    <submittedName>
        <fullName evidence="6">ATP synthase mitochondrial F1 complex assembly factor 2</fullName>
    </submittedName>
</protein>
<evidence type="ECO:0000256" key="1">
    <source>
        <dbReference type="ARBA" id="ARBA00004173"/>
    </source>
</evidence>
<keyword evidence="7" id="KW-1185">Reference proteome</keyword>
<dbReference type="InterPro" id="IPR011419">
    <property type="entry name" value="ATP12_ATP_synth-F1-assembly"/>
</dbReference>
<dbReference type="Gene3D" id="3.30.2180.10">
    <property type="entry name" value="ATP12-like"/>
    <property type="match status" value="1"/>
</dbReference>
<sequence>MASLRISARPLLATLRHVPRACRPAPIGARTFSTSFAKWAVVKDGPPVTQTNRAEHTLRRFWKTVNISSTLSDGFLINLDHRALKTPFGAKLEIPKERRLLAALIANEWENQDEVLKQHALPVTSLASRAIDGLSEGPTRPAVIEALLKYLETDTILYPDDAPAPLVRLQKEHWDPLRAWLKEDFGVELQLARGFGAVKQTDDNVEKLKKVVEGMDGWELAAFERAVYATKSFVIALALCRGRLTAHEAAQASHVEVSSQIERWGEVEDTHDVDYQDIRRALGSAACLLIKS</sequence>
<dbReference type="InterPro" id="IPR023335">
    <property type="entry name" value="ATP12_ortho_dom_sf"/>
</dbReference>
<organism evidence="6 7">
    <name type="scientific">Cryptococcus deuterogattii Ram5</name>
    <dbReference type="NCBI Taxonomy" id="1296110"/>
    <lineage>
        <taxon>Eukaryota</taxon>
        <taxon>Fungi</taxon>
        <taxon>Dikarya</taxon>
        <taxon>Basidiomycota</taxon>
        <taxon>Agaricomycotina</taxon>
        <taxon>Tremellomycetes</taxon>
        <taxon>Tremellales</taxon>
        <taxon>Cryptococcaceae</taxon>
        <taxon>Cryptococcus</taxon>
        <taxon>Cryptococcus gattii species complex</taxon>
    </lineage>
</organism>
<name>A0A0D0TBV5_9TREE</name>
<dbReference type="Gene3D" id="1.10.3580.10">
    <property type="entry name" value="ATP12 ATPase"/>
    <property type="match status" value="1"/>
</dbReference>